<evidence type="ECO:0000259" key="9">
    <source>
        <dbReference type="Pfam" id="PF24708"/>
    </source>
</evidence>
<keyword evidence="5" id="KW-0732">Signal</keyword>
<evidence type="ECO:0000256" key="1">
    <source>
        <dbReference type="ARBA" id="ARBA00001024"/>
    </source>
</evidence>
<keyword evidence="4" id="KW-0964">Secreted</keyword>
<dbReference type="PANTHER" id="PTHR34043:SF3">
    <property type="entry name" value="ALPHA_BETA-HYDROLASES SUPERFAMILY PROTEIN"/>
    <property type="match status" value="1"/>
</dbReference>
<evidence type="ECO:0000256" key="7">
    <source>
        <dbReference type="ARBA" id="ARBA00022963"/>
    </source>
</evidence>
<keyword evidence="11" id="KW-1185">Reference proteome</keyword>
<dbReference type="RefSeq" id="WP_306019532.1">
    <property type="nucleotide sequence ID" value="NZ_CP129013.1"/>
</dbReference>
<sequence>MKLFMSFIIVVGLVFILLTPQMKADSSGNAYPIVLVHGLGGWGSEEISGFNYWGGLNNIQSHLNKKGFETHVPAVGPVSSNWDRAAELYAYIKGGTVDYGAEAHSNQHGHDRYGDTFPGVINDWNSTNKIHLLGHSMGGQSSRQLVEFLKSGSEVEKTYHENHPEEEAMSSLFEGGKDWVHSVTTLATPHNGSAISNESEDFLPLIKSLIWKYLSLMETHTGNSFNYDFDLDHWGLKRQSDESLHSYIDRLFNNAFWETNDTSQFDLSLEGANEFNNQVKTYEDIYYFSYTGDATYKSVINQYRLPLLSMNPLFYTTSFYLGRYDDIFYGIDSSWYPNDGLVSVPSSQYPIGHSAKAVTSQQFEKGVWNYNPTQYRWDHTDFIGIDISDTLGFSDIKGYYKDIAENLASLPE</sequence>
<dbReference type="InterPro" id="IPR056304">
    <property type="entry name" value="Lip-like_C"/>
</dbReference>
<gene>
    <name evidence="10" type="ORF">LC087_09765</name>
</gene>
<dbReference type="SUPFAM" id="SSF53474">
    <property type="entry name" value="alpha/beta-Hydrolases"/>
    <property type="match status" value="1"/>
</dbReference>
<accession>A0ABY9JP88</accession>
<dbReference type="EMBL" id="CP129013">
    <property type="protein sequence ID" value="WLR41230.1"/>
    <property type="molecule type" value="Genomic_DNA"/>
</dbReference>
<evidence type="ECO:0000256" key="3">
    <source>
        <dbReference type="ARBA" id="ARBA00013279"/>
    </source>
</evidence>
<protein>
    <recommendedName>
        <fullName evidence="3">triacylglycerol lipase</fullName>
        <ecNumber evidence="3">3.1.1.3</ecNumber>
    </recommendedName>
</protein>
<evidence type="ECO:0000256" key="8">
    <source>
        <dbReference type="ARBA" id="ARBA00023098"/>
    </source>
</evidence>
<evidence type="ECO:0000313" key="11">
    <source>
        <dbReference type="Proteomes" id="UP001197974"/>
    </source>
</evidence>
<feature type="domain" description="Lipase-like C-terminal" evidence="9">
    <location>
        <begin position="29"/>
        <end position="407"/>
    </location>
</feature>
<dbReference type="InterPro" id="IPR029058">
    <property type="entry name" value="AB_hydrolase_fold"/>
</dbReference>
<evidence type="ECO:0000313" key="10">
    <source>
        <dbReference type="EMBL" id="WLR41230.1"/>
    </source>
</evidence>
<dbReference type="Pfam" id="PF24708">
    <property type="entry name" value="Lip_C"/>
    <property type="match status" value="1"/>
</dbReference>
<evidence type="ECO:0000256" key="4">
    <source>
        <dbReference type="ARBA" id="ARBA00022525"/>
    </source>
</evidence>
<dbReference type="Proteomes" id="UP001197974">
    <property type="component" value="Chromosome"/>
</dbReference>
<keyword evidence="7" id="KW-0442">Lipid degradation</keyword>
<evidence type="ECO:0000256" key="2">
    <source>
        <dbReference type="ARBA" id="ARBA00004613"/>
    </source>
</evidence>
<proteinExistence type="predicted"/>
<keyword evidence="6" id="KW-0378">Hydrolase</keyword>
<comment type="catalytic activity">
    <reaction evidence="1">
        <text>a triacylglycerol + H2O = a diacylglycerol + a fatty acid + H(+)</text>
        <dbReference type="Rhea" id="RHEA:12044"/>
        <dbReference type="ChEBI" id="CHEBI:15377"/>
        <dbReference type="ChEBI" id="CHEBI:15378"/>
        <dbReference type="ChEBI" id="CHEBI:17855"/>
        <dbReference type="ChEBI" id="CHEBI:18035"/>
        <dbReference type="ChEBI" id="CHEBI:28868"/>
        <dbReference type="EC" id="3.1.1.3"/>
    </reaction>
</comment>
<dbReference type="EC" id="3.1.1.3" evidence="3"/>
<name>A0ABY9JP88_9BACI</name>
<comment type="subcellular location">
    <subcellularLocation>
        <location evidence="2">Secreted</location>
    </subcellularLocation>
</comment>
<dbReference type="Gene3D" id="3.40.50.1820">
    <property type="entry name" value="alpha/beta hydrolase"/>
    <property type="match status" value="1"/>
</dbReference>
<evidence type="ECO:0000256" key="6">
    <source>
        <dbReference type="ARBA" id="ARBA00022801"/>
    </source>
</evidence>
<keyword evidence="8" id="KW-0443">Lipid metabolism</keyword>
<organism evidence="10 11">
    <name type="scientific">Bacillus carboniphilus</name>
    <dbReference type="NCBI Taxonomy" id="86663"/>
    <lineage>
        <taxon>Bacteria</taxon>
        <taxon>Bacillati</taxon>
        <taxon>Bacillota</taxon>
        <taxon>Bacilli</taxon>
        <taxon>Bacillales</taxon>
        <taxon>Bacillaceae</taxon>
        <taxon>Bacillus</taxon>
    </lineage>
</organism>
<dbReference type="PANTHER" id="PTHR34043">
    <property type="entry name" value="ALPHA/BETA-HYDROLASES SUPERFAMILY PROTEIN"/>
    <property type="match status" value="1"/>
</dbReference>
<evidence type="ECO:0000256" key="5">
    <source>
        <dbReference type="ARBA" id="ARBA00022729"/>
    </source>
</evidence>
<reference evidence="10 11" key="1">
    <citation type="submission" date="2023-06" db="EMBL/GenBank/DDBJ databases">
        <title>Five Gram-positive bacteria isolated from mangrove sediments in Shenzhen, Guangdong, China.</title>
        <authorList>
            <person name="Yu S."/>
            <person name="Zheng W."/>
            <person name="Huang Y."/>
        </authorList>
    </citation>
    <scope>NUCLEOTIDE SEQUENCE [LARGE SCALE GENOMIC DNA]</scope>
    <source>
        <strain evidence="10 11">SaN35-3</strain>
    </source>
</reference>